<feature type="transmembrane region" description="Helical" evidence="9">
    <location>
        <begin position="326"/>
        <end position="344"/>
    </location>
</feature>
<dbReference type="Proteomes" id="UP001386955">
    <property type="component" value="Unassembled WGS sequence"/>
</dbReference>
<dbReference type="AlphaFoldDB" id="A0AAN9P4G7"/>
<dbReference type="PANTHER" id="PTHR48063:SF98">
    <property type="entry name" value="LRR RECEPTOR-LIKE SERINE_THREONINE-PROTEIN KINASE FLS2"/>
    <property type="match status" value="1"/>
</dbReference>
<comment type="caution">
    <text evidence="10">The sequence shown here is derived from an EMBL/GenBank/DDBJ whole genome shotgun (WGS) entry which is preliminary data.</text>
</comment>
<feature type="transmembrane region" description="Helical" evidence="9">
    <location>
        <begin position="103"/>
        <end position="123"/>
    </location>
</feature>
<evidence type="ECO:0000256" key="2">
    <source>
        <dbReference type="ARBA" id="ARBA00004479"/>
    </source>
</evidence>
<accession>A0AAN9P4G7</accession>
<dbReference type="InterPro" id="IPR036259">
    <property type="entry name" value="MFS_trans_sf"/>
</dbReference>
<evidence type="ECO:0000256" key="8">
    <source>
        <dbReference type="ARBA" id="ARBA00023180"/>
    </source>
</evidence>
<evidence type="ECO:0000313" key="10">
    <source>
        <dbReference type="EMBL" id="KAK7381188.1"/>
    </source>
</evidence>
<dbReference type="EMBL" id="JAYMYS010000009">
    <property type="protein sequence ID" value="KAK7381188.1"/>
    <property type="molecule type" value="Genomic_DNA"/>
</dbReference>
<feature type="transmembrane region" description="Helical" evidence="9">
    <location>
        <begin position="205"/>
        <end position="224"/>
    </location>
</feature>
<gene>
    <name evidence="10" type="ORF">VNO78_33718</name>
</gene>
<dbReference type="Gene3D" id="3.80.10.10">
    <property type="entry name" value="Ribonuclease Inhibitor"/>
    <property type="match status" value="1"/>
</dbReference>
<dbReference type="Gene3D" id="1.20.1250.20">
    <property type="entry name" value="MFS general substrate transporter like domains"/>
    <property type="match status" value="1"/>
</dbReference>
<comment type="subcellular location">
    <subcellularLocation>
        <location evidence="1">Membrane</location>
        <topology evidence="1">Multi-pass membrane protein</topology>
    </subcellularLocation>
    <subcellularLocation>
        <location evidence="2">Membrane</location>
        <topology evidence="2">Single-pass type I membrane protein</topology>
    </subcellularLocation>
</comment>
<feature type="transmembrane region" description="Helical" evidence="9">
    <location>
        <begin position="172"/>
        <end position="193"/>
    </location>
</feature>
<keyword evidence="8" id="KW-0325">Glycoprotein</keyword>
<organism evidence="10 11">
    <name type="scientific">Psophocarpus tetragonolobus</name>
    <name type="common">Winged bean</name>
    <name type="synonym">Dolichos tetragonolobus</name>
    <dbReference type="NCBI Taxonomy" id="3891"/>
    <lineage>
        <taxon>Eukaryota</taxon>
        <taxon>Viridiplantae</taxon>
        <taxon>Streptophyta</taxon>
        <taxon>Embryophyta</taxon>
        <taxon>Tracheophyta</taxon>
        <taxon>Spermatophyta</taxon>
        <taxon>Magnoliopsida</taxon>
        <taxon>eudicotyledons</taxon>
        <taxon>Gunneridae</taxon>
        <taxon>Pentapetalae</taxon>
        <taxon>rosids</taxon>
        <taxon>fabids</taxon>
        <taxon>Fabales</taxon>
        <taxon>Fabaceae</taxon>
        <taxon>Papilionoideae</taxon>
        <taxon>50 kb inversion clade</taxon>
        <taxon>NPAAA clade</taxon>
        <taxon>indigoferoid/millettioid clade</taxon>
        <taxon>Phaseoleae</taxon>
        <taxon>Psophocarpus</taxon>
    </lineage>
</organism>
<sequence>MQTPITNPNIGSLEEQNSSNRATLFTSLTRPCLFQQHNPPNNNIHPVLMKKFYPSTVALFHNLSVILKILPFIGGLIASYKFVDVTGFFLNCLVDSLGQNNRHIALVVTNLLGGLSSLLFVIVSQISEEYTADSAFGAVWAALVLLALGKGGQKLSEKFLEYQLKDYVDRVYIRISLFVPSFVVYIMTIYAAFHEDLTYGSRFRFATFLMLGAYVLFLVGSMLYSEEELSDESNLGKIYRTFKAAIGKRKLKYPTSPNFYYWKGYKQGHWYSRGKGLRLLPHVPRLFRWLDKAAIVSNGSDEESPEIQLTNGKLCTVKEVREVKSLVPMIYLSFTLFGYSFLLASEDTFFVSQASNVESVMSNINGNDIYILILIKEVANDMSRFILLILCTLVRLRVINFMQRKEATIIRVGFGMFCAVICCLIARQVEISGKDKITTVALVPQFIFLGVAQVKLSLFETMMCCNVSVHLKGTTVRFDMCSLASFLNDSVLKKQNCSAYDLWWLDLSNNPFSSGSLPDFSWFSSLTILYLRNANIVGPLSFDHFPNLLDLDLSFNNLNGRLTKLELTKLTSLERSIHLNNNNFFGEVPSLSLCKGLIVIDFGDNILEGTLPTSIGDNLPQLIVLGLRANKIQGSVPTSLCHLSFLQVLDLSSNEITGKIPQCLNHMSALSNKKLQSRTTLYGIIPAFSPSYWIITFVDDVILACKGKTREYGNILKLMIMIDLSDNHLTGEIPQSITTLTALISLNLSNNNLTGFIPCNIGHMERKRWALWPTTHNSMSLGCDLTKWRS</sequence>
<dbReference type="PANTHER" id="PTHR48063">
    <property type="entry name" value="LRR RECEPTOR-LIKE KINASE"/>
    <property type="match status" value="1"/>
</dbReference>
<evidence type="ECO:0000256" key="1">
    <source>
        <dbReference type="ARBA" id="ARBA00004141"/>
    </source>
</evidence>
<dbReference type="Pfam" id="PF00854">
    <property type="entry name" value="PTR2"/>
    <property type="match status" value="1"/>
</dbReference>
<dbReference type="GO" id="GO:0022857">
    <property type="term" value="F:transmembrane transporter activity"/>
    <property type="evidence" value="ECO:0007669"/>
    <property type="project" value="InterPro"/>
</dbReference>
<keyword evidence="4" id="KW-0732">Signal</keyword>
<dbReference type="SUPFAM" id="SSF52058">
    <property type="entry name" value="L domain-like"/>
    <property type="match status" value="1"/>
</dbReference>
<evidence type="ECO:0000256" key="5">
    <source>
        <dbReference type="ARBA" id="ARBA00022989"/>
    </source>
</evidence>
<keyword evidence="6 9" id="KW-0472">Membrane</keyword>
<protein>
    <submittedName>
        <fullName evidence="10">Uncharacterized protein</fullName>
    </submittedName>
</protein>
<evidence type="ECO:0000256" key="6">
    <source>
        <dbReference type="ARBA" id="ARBA00023136"/>
    </source>
</evidence>
<dbReference type="GO" id="GO:0016020">
    <property type="term" value="C:membrane"/>
    <property type="evidence" value="ECO:0007669"/>
    <property type="project" value="UniProtKB-SubCell"/>
</dbReference>
<keyword evidence="5 9" id="KW-1133">Transmembrane helix</keyword>
<evidence type="ECO:0000256" key="4">
    <source>
        <dbReference type="ARBA" id="ARBA00022729"/>
    </source>
</evidence>
<dbReference type="InterPro" id="IPR032675">
    <property type="entry name" value="LRR_dom_sf"/>
</dbReference>
<keyword evidence="7" id="KW-0675">Receptor</keyword>
<dbReference type="Pfam" id="PF00560">
    <property type="entry name" value="LRR_1"/>
    <property type="match status" value="4"/>
</dbReference>
<reference evidence="10 11" key="1">
    <citation type="submission" date="2024-01" db="EMBL/GenBank/DDBJ databases">
        <title>The genomes of 5 underutilized Papilionoideae crops provide insights into root nodulation and disease resistanc.</title>
        <authorList>
            <person name="Jiang F."/>
        </authorList>
    </citation>
    <scope>NUCLEOTIDE SEQUENCE [LARGE SCALE GENOMIC DNA]</scope>
    <source>
        <strain evidence="10">DUOXIRENSHENG_FW03</strain>
        <tissue evidence="10">Leaves</tissue>
    </source>
</reference>
<dbReference type="InterPro" id="IPR001611">
    <property type="entry name" value="Leu-rich_rpt"/>
</dbReference>
<dbReference type="InterPro" id="IPR046956">
    <property type="entry name" value="RLP23-like"/>
</dbReference>
<dbReference type="InterPro" id="IPR000109">
    <property type="entry name" value="POT_fam"/>
</dbReference>
<evidence type="ECO:0000256" key="3">
    <source>
        <dbReference type="ARBA" id="ARBA00022692"/>
    </source>
</evidence>
<keyword evidence="3 9" id="KW-0812">Transmembrane</keyword>
<evidence type="ECO:0000256" key="7">
    <source>
        <dbReference type="ARBA" id="ARBA00023170"/>
    </source>
</evidence>
<feature type="transmembrane region" description="Helical" evidence="9">
    <location>
        <begin position="385"/>
        <end position="402"/>
    </location>
</feature>
<proteinExistence type="predicted"/>
<evidence type="ECO:0000256" key="9">
    <source>
        <dbReference type="SAM" id="Phobius"/>
    </source>
</evidence>
<name>A0AAN9P4G7_PSOTE</name>
<evidence type="ECO:0000313" key="11">
    <source>
        <dbReference type="Proteomes" id="UP001386955"/>
    </source>
</evidence>
<feature type="transmembrane region" description="Helical" evidence="9">
    <location>
        <begin position="408"/>
        <end position="426"/>
    </location>
</feature>
<keyword evidence="11" id="KW-1185">Reference proteome</keyword>
<feature type="transmembrane region" description="Helical" evidence="9">
    <location>
        <begin position="59"/>
        <end position="83"/>
    </location>
</feature>